<dbReference type="PANTHER" id="PTHR23065">
    <property type="entry name" value="PROLINE-SERINE-THREONINE PHOSPHATASE INTERACTING PROTEIN 1"/>
    <property type="match status" value="1"/>
</dbReference>
<dbReference type="Gene3D" id="1.20.1270.60">
    <property type="entry name" value="Arfaptin homology (AH) domain/BAR domain"/>
    <property type="match status" value="1"/>
</dbReference>
<feature type="domain" description="F-BAR" evidence="11">
    <location>
        <begin position="18"/>
        <end position="281"/>
    </location>
</feature>
<name>A0AAD9NYQ4_RIDPI</name>
<evidence type="ECO:0000256" key="5">
    <source>
        <dbReference type="ARBA" id="ARBA00023054"/>
    </source>
</evidence>
<keyword evidence="5 8" id="KW-0175">Coiled coil</keyword>
<dbReference type="InterPro" id="IPR001060">
    <property type="entry name" value="FCH_dom"/>
</dbReference>
<evidence type="ECO:0000259" key="11">
    <source>
        <dbReference type="PROSITE" id="PS51741"/>
    </source>
</evidence>
<keyword evidence="4" id="KW-0597">Phosphoprotein</keyword>
<dbReference type="SMART" id="SM00326">
    <property type="entry name" value="SH3"/>
    <property type="match status" value="1"/>
</dbReference>
<evidence type="ECO:0000256" key="7">
    <source>
        <dbReference type="PROSITE-ProRule" id="PRU00192"/>
    </source>
</evidence>
<dbReference type="EMBL" id="JAODUO010000249">
    <property type="protein sequence ID" value="KAK2184887.1"/>
    <property type="molecule type" value="Genomic_DNA"/>
</dbReference>
<dbReference type="PRINTS" id="PR00499">
    <property type="entry name" value="P67PHOX"/>
</dbReference>
<dbReference type="PROSITE" id="PS51741">
    <property type="entry name" value="F_BAR"/>
    <property type="match status" value="1"/>
</dbReference>
<comment type="caution">
    <text evidence="12">The sequence shown here is derived from an EMBL/GenBank/DDBJ whole genome shotgun (WGS) entry which is preliminary data.</text>
</comment>
<evidence type="ECO:0008006" key="14">
    <source>
        <dbReference type="Google" id="ProtNLM"/>
    </source>
</evidence>
<evidence type="ECO:0000256" key="1">
    <source>
        <dbReference type="ARBA" id="ARBA00004245"/>
    </source>
</evidence>
<dbReference type="InterPro" id="IPR031160">
    <property type="entry name" value="F_BAR_dom"/>
</dbReference>
<dbReference type="InterPro" id="IPR027267">
    <property type="entry name" value="AH/BAR_dom_sf"/>
</dbReference>
<evidence type="ECO:0000313" key="13">
    <source>
        <dbReference type="Proteomes" id="UP001209878"/>
    </source>
</evidence>
<dbReference type="GO" id="GO:0005737">
    <property type="term" value="C:cytoplasm"/>
    <property type="evidence" value="ECO:0007669"/>
    <property type="project" value="TreeGrafter"/>
</dbReference>
<proteinExistence type="predicted"/>
<dbReference type="Pfam" id="PF00018">
    <property type="entry name" value="SH3_1"/>
    <property type="match status" value="1"/>
</dbReference>
<dbReference type="PANTHER" id="PTHR23065:SF7">
    <property type="entry name" value="NOSTRIN, ISOFORM H"/>
    <property type="match status" value="1"/>
</dbReference>
<organism evidence="12 13">
    <name type="scientific">Ridgeia piscesae</name>
    <name type="common">Tubeworm</name>
    <dbReference type="NCBI Taxonomy" id="27915"/>
    <lineage>
        <taxon>Eukaryota</taxon>
        <taxon>Metazoa</taxon>
        <taxon>Spiralia</taxon>
        <taxon>Lophotrochozoa</taxon>
        <taxon>Annelida</taxon>
        <taxon>Polychaeta</taxon>
        <taxon>Sedentaria</taxon>
        <taxon>Canalipalpata</taxon>
        <taxon>Sabellida</taxon>
        <taxon>Siboglinidae</taxon>
        <taxon>Ridgeia</taxon>
    </lineage>
</organism>
<evidence type="ECO:0000256" key="4">
    <source>
        <dbReference type="ARBA" id="ARBA00022553"/>
    </source>
</evidence>
<keyword evidence="6" id="KW-0206">Cytoskeleton</keyword>
<evidence type="ECO:0000313" key="12">
    <source>
        <dbReference type="EMBL" id="KAK2184887.1"/>
    </source>
</evidence>
<dbReference type="AlphaFoldDB" id="A0AAD9NYQ4"/>
<feature type="region of interest" description="Disordered" evidence="9">
    <location>
        <begin position="450"/>
        <end position="475"/>
    </location>
</feature>
<dbReference type="GO" id="GO:0005886">
    <property type="term" value="C:plasma membrane"/>
    <property type="evidence" value="ECO:0007669"/>
    <property type="project" value="TreeGrafter"/>
</dbReference>
<keyword evidence="13" id="KW-1185">Reference proteome</keyword>
<keyword evidence="2 7" id="KW-0728">SH3 domain</keyword>
<dbReference type="SUPFAM" id="SSF103657">
    <property type="entry name" value="BAR/IMD domain-like"/>
    <property type="match status" value="1"/>
</dbReference>
<dbReference type="InterPro" id="IPR035656">
    <property type="entry name" value="Nostrin_SH3"/>
</dbReference>
<feature type="domain" description="SH3" evidence="10">
    <location>
        <begin position="476"/>
        <end position="533"/>
    </location>
</feature>
<evidence type="ECO:0000256" key="9">
    <source>
        <dbReference type="SAM" id="MobiDB-lite"/>
    </source>
</evidence>
<comment type="subcellular location">
    <subcellularLocation>
        <location evidence="1">Cytoplasm</location>
        <location evidence="1">Cytoskeleton</location>
    </subcellularLocation>
</comment>
<evidence type="ECO:0000256" key="8">
    <source>
        <dbReference type="PROSITE-ProRule" id="PRU01077"/>
    </source>
</evidence>
<dbReference type="SMART" id="SM00055">
    <property type="entry name" value="FCH"/>
    <property type="match status" value="1"/>
</dbReference>
<dbReference type="Gene3D" id="6.10.140.470">
    <property type="match status" value="1"/>
</dbReference>
<dbReference type="Proteomes" id="UP001209878">
    <property type="component" value="Unassembled WGS sequence"/>
</dbReference>
<protein>
    <recommendedName>
        <fullName evidence="14">Nostrin</fullName>
    </recommendedName>
</protein>
<evidence type="ECO:0000256" key="6">
    <source>
        <dbReference type="ARBA" id="ARBA00023212"/>
    </source>
</evidence>
<sequence>MTLRRLQANLGIGLYGNPACKGTIRKGLNGFDELRKYIKQGNEFCREVSAIMQERSEAELIYAKALAKISAKLSKVSGNCLGTLSSSWALVATEMEAESEAHKQLSQALRDDLHKPMKNLADTQQKIRKPIESMVEKSLKTLTDRRNEESKLKKAAFMCAKEAEKIEEQLSNGRTATGRTKVTEKDLSKLDKRARNLSLTMQKTDTDYHDACLKAEAERQEWESTVYKGCSSLQTLEEDRISQMQELMNKYNSYLSVIGPQLVRSCDKVGEAVINIDVNSDLRNIVDKKGTGPNQPEQILLDYYAEDMTHGMEKERRRQVLQNYALHLQQDVEKEYKSREGVEKLVEVYQNRPSFADAEAQEDARQRLGHVSGVLCVQVNAMVNFVEAIQYKISCAVAELDGRPKPVDNRYAPYLERSKDKLGMTTSILRLPLSMAYQSYAATDGSATCRAPADGGQIDSPFDDDEFDTELSPPSSPLGQCRAIYDYTAQQYDELTIKCGDVITIYDKQEDGWWQGELHGKVGIFPASYVAET</sequence>
<evidence type="ECO:0000256" key="2">
    <source>
        <dbReference type="ARBA" id="ARBA00022443"/>
    </source>
</evidence>
<dbReference type="Pfam" id="PF25610">
    <property type="entry name" value="HR1_TOCA"/>
    <property type="match status" value="1"/>
</dbReference>
<dbReference type="FunFam" id="2.30.30.40:FF:000072">
    <property type="entry name" value="Unconventional Myosin IB"/>
    <property type="match status" value="1"/>
</dbReference>
<dbReference type="Pfam" id="PF00611">
    <property type="entry name" value="FCH"/>
    <property type="match status" value="1"/>
</dbReference>
<dbReference type="InterPro" id="IPR057870">
    <property type="entry name" value="HR1_TOCA"/>
</dbReference>
<accession>A0AAD9NYQ4</accession>
<dbReference type="InterPro" id="IPR036028">
    <property type="entry name" value="SH3-like_dom_sf"/>
</dbReference>
<gene>
    <name evidence="12" type="ORF">NP493_249g04017</name>
</gene>
<dbReference type="Gene3D" id="2.30.30.40">
    <property type="entry name" value="SH3 Domains"/>
    <property type="match status" value="1"/>
</dbReference>
<dbReference type="PROSITE" id="PS50002">
    <property type="entry name" value="SH3"/>
    <property type="match status" value="1"/>
</dbReference>
<dbReference type="SUPFAM" id="SSF50044">
    <property type="entry name" value="SH3-domain"/>
    <property type="match status" value="1"/>
</dbReference>
<evidence type="ECO:0000256" key="3">
    <source>
        <dbReference type="ARBA" id="ARBA00022490"/>
    </source>
</evidence>
<keyword evidence="3" id="KW-0963">Cytoplasm</keyword>
<dbReference type="InterPro" id="IPR001452">
    <property type="entry name" value="SH3_domain"/>
</dbReference>
<reference evidence="12" key="1">
    <citation type="journal article" date="2023" name="Mol. Biol. Evol.">
        <title>Third-Generation Sequencing Reveals the Adaptive Role of the Epigenome in Three Deep-Sea Polychaetes.</title>
        <authorList>
            <person name="Perez M."/>
            <person name="Aroh O."/>
            <person name="Sun Y."/>
            <person name="Lan Y."/>
            <person name="Juniper S.K."/>
            <person name="Young C.R."/>
            <person name="Angers B."/>
            <person name="Qian P.Y."/>
        </authorList>
    </citation>
    <scope>NUCLEOTIDE SEQUENCE</scope>
    <source>
        <strain evidence="12">R07B-5</strain>
    </source>
</reference>
<evidence type="ECO:0000259" key="10">
    <source>
        <dbReference type="PROSITE" id="PS50002"/>
    </source>
</evidence>
<dbReference type="GO" id="GO:0043226">
    <property type="term" value="C:organelle"/>
    <property type="evidence" value="ECO:0007669"/>
    <property type="project" value="UniProtKB-ARBA"/>
</dbReference>
<dbReference type="PRINTS" id="PR00452">
    <property type="entry name" value="SH3DOMAIN"/>
</dbReference>
<dbReference type="CDD" id="cd11823">
    <property type="entry name" value="SH3_Nostrin"/>
    <property type="match status" value="1"/>
</dbReference>